<evidence type="ECO:0000256" key="15">
    <source>
        <dbReference type="ARBA" id="ARBA00023134"/>
    </source>
</evidence>
<keyword evidence="20" id="KW-1185">Reference proteome</keyword>
<feature type="domain" description="AIG1-type G" evidence="18">
    <location>
        <begin position="59"/>
        <end position="203"/>
    </location>
</feature>
<evidence type="ECO:0000256" key="9">
    <source>
        <dbReference type="ARBA" id="ARBA00022741"/>
    </source>
</evidence>
<evidence type="ECO:0000256" key="3">
    <source>
        <dbReference type="ARBA" id="ARBA00008535"/>
    </source>
</evidence>
<accession>A0A7R8CMW4</accession>
<keyword evidence="11" id="KW-1002">Plastid outer membrane</keyword>
<keyword evidence="14" id="KW-1133">Transmembrane helix</keyword>
<comment type="subcellular location">
    <subcellularLocation>
        <location evidence="2">Membrane</location>
        <topology evidence="2">Single-pass membrane protein</topology>
    </subcellularLocation>
    <subcellularLocation>
        <location evidence="17">Plastid</location>
        <location evidence="17">Chloroplast outer membrane</location>
    </subcellularLocation>
</comment>
<dbReference type="EMBL" id="HG994581">
    <property type="protein sequence ID" value="CAF2866914.1"/>
    <property type="molecule type" value="Genomic_DNA"/>
</dbReference>
<dbReference type="GO" id="GO:0016787">
    <property type="term" value="F:hydrolase activity"/>
    <property type="evidence" value="ECO:0007669"/>
    <property type="project" value="UniProtKB-KW"/>
</dbReference>
<evidence type="ECO:0000256" key="13">
    <source>
        <dbReference type="ARBA" id="ARBA00022927"/>
    </source>
</evidence>
<dbReference type="Pfam" id="PF04548">
    <property type="entry name" value="AIG1"/>
    <property type="match status" value="1"/>
</dbReference>
<protein>
    <submittedName>
        <fullName evidence="19">(salmon louse) hypothetical protein</fullName>
    </submittedName>
</protein>
<name>A0A7R8CMW4_LEPSM</name>
<keyword evidence="4" id="KW-0813">Transport</keyword>
<evidence type="ECO:0000256" key="16">
    <source>
        <dbReference type="ARBA" id="ARBA00023136"/>
    </source>
</evidence>
<evidence type="ECO:0000259" key="18">
    <source>
        <dbReference type="Pfam" id="PF04548"/>
    </source>
</evidence>
<evidence type="ECO:0000256" key="7">
    <source>
        <dbReference type="ARBA" id="ARBA00022692"/>
    </source>
</evidence>
<dbReference type="InterPro" id="IPR045058">
    <property type="entry name" value="GIMA/IAN/Toc"/>
</dbReference>
<evidence type="ECO:0000256" key="6">
    <source>
        <dbReference type="ARBA" id="ARBA00022640"/>
    </source>
</evidence>
<evidence type="ECO:0000256" key="17">
    <source>
        <dbReference type="ARBA" id="ARBA00024013"/>
    </source>
</evidence>
<keyword evidence="9" id="KW-0547">Nucleotide-binding</keyword>
<evidence type="ECO:0000256" key="14">
    <source>
        <dbReference type="ARBA" id="ARBA00022989"/>
    </source>
</evidence>
<comment type="cofactor">
    <cofactor evidence="1">
        <name>Mg(2+)</name>
        <dbReference type="ChEBI" id="CHEBI:18420"/>
    </cofactor>
</comment>
<keyword evidence="15" id="KW-0342">GTP-binding</keyword>
<evidence type="ECO:0000313" key="19">
    <source>
        <dbReference type="EMBL" id="CAF2866914.1"/>
    </source>
</evidence>
<keyword evidence="13" id="KW-0653">Protein transport</keyword>
<dbReference type="AlphaFoldDB" id="A0A7R8CMW4"/>
<evidence type="ECO:0000256" key="2">
    <source>
        <dbReference type="ARBA" id="ARBA00004167"/>
    </source>
</evidence>
<evidence type="ECO:0000256" key="1">
    <source>
        <dbReference type="ARBA" id="ARBA00001946"/>
    </source>
</evidence>
<dbReference type="InterPro" id="IPR006703">
    <property type="entry name" value="G_AIG1"/>
</dbReference>
<dbReference type="GO" id="GO:0046872">
    <property type="term" value="F:metal ion binding"/>
    <property type="evidence" value="ECO:0007669"/>
    <property type="project" value="UniProtKB-KW"/>
</dbReference>
<dbReference type="PANTHER" id="PTHR10903:SF135">
    <property type="entry name" value="TRANSLOCASE OF CHLOROPLAST 120, CHLOROPLASTIC-RELATED"/>
    <property type="match status" value="1"/>
</dbReference>
<keyword evidence="12" id="KW-0460">Magnesium</keyword>
<keyword evidence="16" id="KW-0472">Membrane</keyword>
<keyword evidence="7" id="KW-0812">Transmembrane</keyword>
<keyword evidence="5" id="KW-0150">Chloroplast</keyword>
<dbReference type="GO" id="GO:0005525">
    <property type="term" value="F:GTP binding"/>
    <property type="evidence" value="ECO:0007669"/>
    <property type="project" value="UniProtKB-KW"/>
</dbReference>
<evidence type="ECO:0000256" key="12">
    <source>
        <dbReference type="ARBA" id="ARBA00022842"/>
    </source>
</evidence>
<organism evidence="19 20">
    <name type="scientific">Lepeophtheirus salmonis</name>
    <name type="common">Salmon louse</name>
    <name type="synonym">Caligus salmonis</name>
    <dbReference type="NCBI Taxonomy" id="72036"/>
    <lineage>
        <taxon>Eukaryota</taxon>
        <taxon>Metazoa</taxon>
        <taxon>Ecdysozoa</taxon>
        <taxon>Arthropoda</taxon>
        <taxon>Crustacea</taxon>
        <taxon>Multicrustacea</taxon>
        <taxon>Hexanauplia</taxon>
        <taxon>Copepoda</taxon>
        <taxon>Siphonostomatoida</taxon>
        <taxon>Caligidae</taxon>
        <taxon>Lepeophtheirus</taxon>
    </lineage>
</organism>
<evidence type="ECO:0000256" key="10">
    <source>
        <dbReference type="ARBA" id="ARBA00022801"/>
    </source>
</evidence>
<dbReference type="Proteomes" id="UP000675881">
    <property type="component" value="Chromosome 2"/>
</dbReference>
<keyword evidence="8" id="KW-0479">Metal-binding</keyword>
<dbReference type="PANTHER" id="PTHR10903">
    <property type="entry name" value="GTPASE, IMAP FAMILY MEMBER-RELATED"/>
    <property type="match status" value="1"/>
</dbReference>
<dbReference type="GO" id="GO:0016020">
    <property type="term" value="C:membrane"/>
    <property type="evidence" value="ECO:0007669"/>
    <property type="project" value="UniProtKB-SubCell"/>
</dbReference>
<evidence type="ECO:0000313" key="20">
    <source>
        <dbReference type="Proteomes" id="UP000675881"/>
    </source>
</evidence>
<comment type="similarity">
    <text evidence="3">Belongs to the TRAFAC class TrmE-Era-EngA-EngB-Septin-like GTPase superfamily. AIG1/Toc34/Toc159-like paraseptin GTPase family. IAN subfamily.</text>
</comment>
<dbReference type="Gene3D" id="3.40.50.300">
    <property type="entry name" value="P-loop containing nucleotide triphosphate hydrolases"/>
    <property type="match status" value="1"/>
</dbReference>
<gene>
    <name evidence="19" type="ORF">LSAA_6890</name>
</gene>
<keyword evidence="6" id="KW-0934">Plastid</keyword>
<reference evidence="19" key="1">
    <citation type="submission" date="2021-02" db="EMBL/GenBank/DDBJ databases">
        <authorList>
            <person name="Bekaert M."/>
        </authorList>
    </citation>
    <scope>NUCLEOTIDE SEQUENCE</scope>
    <source>
        <strain evidence="19">IoA-00</strain>
    </source>
</reference>
<evidence type="ECO:0000256" key="11">
    <source>
        <dbReference type="ARBA" id="ARBA00022805"/>
    </source>
</evidence>
<evidence type="ECO:0000256" key="4">
    <source>
        <dbReference type="ARBA" id="ARBA00022448"/>
    </source>
</evidence>
<proteinExistence type="inferred from homology"/>
<evidence type="ECO:0000256" key="5">
    <source>
        <dbReference type="ARBA" id="ARBA00022528"/>
    </source>
</evidence>
<keyword evidence="10" id="KW-0378">Hydrolase</keyword>
<dbReference type="GO" id="GO:0015031">
    <property type="term" value="P:protein transport"/>
    <property type="evidence" value="ECO:0007669"/>
    <property type="project" value="UniProtKB-KW"/>
</dbReference>
<evidence type="ECO:0000256" key="8">
    <source>
        <dbReference type="ARBA" id="ARBA00022723"/>
    </source>
</evidence>
<sequence>MFQAINEVDERITDTLHCALPSEMASYSLIATLLLTFISLSSSRRPIVVTNEDMYPSPRIVVLGATGVGKSSLANVILGRNNTYDGSGHMFGCFQVLGLNGGGSVTKKTCPDKGHFMGDLKNPKFTIIDTPGFGNNLIEEEKTIESLVNVLKDEIKFIHAFVICFKQQDNRMTASLRSMLSLLQKMFGDHFWDNAILEATHWNFHASNEAIRQQNNPPITKKWWKDTFNDILRGEFKINRPLRAVFIDTFYDPKDPSQALEFRSNTQSLFEFSRSNTPFECKDIQIALTEIRQLQIEIESLTKEKHKKIQTIFTLKERNRKLEVEPGFEISAVPKKKLYEFGVDDPSTPLPPLPPPKSGGSFNGGAGMEGHCGTHLLSRQDSGGFNSRGFNSGVNQTNAAHNGFIDKRQTVLHSHGENVISELVSEPLETTM</sequence>
<dbReference type="SUPFAM" id="SSF52540">
    <property type="entry name" value="P-loop containing nucleoside triphosphate hydrolases"/>
    <property type="match status" value="1"/>
</dbReference>
<dbReference type="InterPro" id="IPR027417">
    <property type="entry name" value="P-loop_NTPase"/>
</dbReference>
<dbReference type="OrthoDB" id="2386367at2759"/>